<proteinExistence type="predicted"/>
<feature type="coiled-coil region" evidence="1">
    <location>
        <begin position="15"/>
        <end position="140"/>
    </location>
</feature>
<dbReference type="AlphaFoldDB" id="A0A2S2PIZ0"/>
<name>A0A2S2PIZ0_SCHGA</name>
<organism evidence="2">
    <name type="scientific">Schizaphis graminum</name>
    <name type="common">Green bug aphid</name>
    <dbReference type="NCBI Taxonomy" id="13262"/>
    <lineage>
        <taxon>Eukaryota</taxon>
        <taxon>Metazoa</taxon>
        <taxon>Ecdysozoa</taxon>
        <taxon>Arthropoda</taxon>
        <taxon>Hexapoda</taxon>
        <taxon>Insecta</taxon>
        <taxon>Pterygota</taxon>
        <taxon>Neoptera</taxon>
        <taxon>Paraneoptera</taxon>
        <taxon>Hemiptera</taxon>
        <taxon>Sternorrhyncha</taxon>
        <taxon>Aphidomorpha</taxon>
        <taxon>Aphidoidea</taxon>
        <taxon>Aphididae</taxon>
        <taxon>Aphidini</taxon>
        <taxon>Schizaphis</taxon>
    </lineage>
</organism>
<protein>
    <submittedName>
        <fullName evidence="2">Uncharacterized protein</fullName>
    </submittedName>
</protein>
<reference evidence="2" key="1">
    <citation type="submission" date="2018-04" db="EMBL/GenBank/DDBJ databases">
        <title>Transcriptome of Schizaphis graminum biotype I.</title>
        <authorList>
            <person name="Scully E.D."/>
            <person name="Geib S.M."/>
            <person name="Palmer N.A."/>
            <person name="Koch K."/>
            <person name="Bradshaw J."/>
            <person name="Heng-Moss T."/>
            <person name="Sarath G."/>
        </authorList>
    </citation>
    <scope>NUCLEOTIDE SEQUENCE</scope>
</reference>
<sequence>MDNFESTVLREDEMIDTFTNKIKQLESQKNRLELVLNVTELQFENTRQKLIGRNKKLQEVEGERNNLQEDLDTLNKCSIEQLEKINSLTNEKNNFVNELNKLKENFETKTSEYNNIILMFDNIESENMMLKNKLKLFEETIQAKDTEITAMMDREEIENATIKCTPVQPAPRRQRRLAVVWRNVKRFVLGACCIRAAY</sequence>
<accession>A0A2S2PIZ0</accession>
<evidence type="ECO:0000256" key="1">
    <source>
        <dbReference type="SAM" id="Coils"/>
    </source>
</evidence>
<evidence type="ECO:0000313" key="2">
    <source>
        <dbReference type="EMBL" id="MBY29367.1"/>
    </source>
</evidence>
<dbReference type="EMBL" id="GGMR01016748">
    <property type="protein sequence ID" value="MBY29367.1"/>
    <property type="molecule type" value="Transcribed_RNA"/>
</dbReference>
<gene>
    <name evidence="2" type="ORF">g.166428</name>
</gene>
<keyword evidence="1" id="KW-0175">Coiled coil</keyword>